<comment type="subcellular location">
    <subcellularLocation>
        <location evidence="1">Membrane</location>
        <topology evidence="1">Single-pass membrane protein</topology>
    </subcellularLocation>
</comment>
<dbReference type="InterPro" id="IPR003959">
    <property type="entry name" value="ATPase_AAA_core"/>
</dbReference>
<protein>
    <submittedName>
        <fullName evidence="7">AAA+ ATPase</fullName>
    </submittedName>
</protein>
<feature type="domain" description="BCS1 N-terminal" evidence="6">
    <location>
        <begin position="24"/>
        <end position="188"/>
    </location>
</feature>
<keyword evidence="4" id="KW-0472">Membrane</keyword>
<gene>
    <name evidence="7" type="ORF">BAJUN_00480</name>
</gene>
<dbReference type="GO" id="GO:0016887">
    <property type="term" value="F:ATP hydrolysis activity"/>
    <property type="evidence" value="ECO:0007669"/>
    <property type="project" value="InterPro"/>
</dbReference>
<dbReference type="SMART" id="SM00382">
    <property type="entry name" value="AAA"/>
    <property type="match status" value="1"/>
</dbReference>
<reference evidence="7" key="1">
    <citation type="submission" date="2022-05" db="EMBL/GenBank/DDBJ databases">
        <authorList>
            <person name="Friedrich I."/>
            <person name="Poehlein A."/>
            <person name="Schneider D."/>
            <person name="Hertel R."/>
            <person name="Daniel R."/>
        </authorList>
    </citation>
    <scope>NUCLEOTIDE SEQUENCE</scope>
</reference>
<sequence length="411" mass="45450">MDFQAFIASNQAFSALAGAGIATALVATLLTYAKSVPQHLARLFMSQCVVTLTVYDSDRAYDYLSIWFGRHADSKRARRLGVAEWWDHETERSKIELTPGSGLHVFRSDKRWFFVRRSIEEGKSDGFTNKRKQTLTIMTFGRSQQPLHDLIAKSRNVNEDENSIPVFLWTGNSYTLVERRPKRSLDTVYLNKALKAGVIADVERFLARKQWYAARGVPYRRGYSFEGPPGTGKTTFIFAIASHIGRAIYIINPSAVSGDNGLQAAINEAGSGVVVIEDIDAIKASEARDPDKHQKPKEKKGAGEAMEEAFGGITLSGLLNAIDGIASRDGRLLFITSNHADALDPALMRPGRVDKRAFLDLAGACEAEQMFRRFHPDQDPAPFLAQIAHELPLSPATLQNRLLAEDIGIIA</sequence>
<dbReference type="InterPro" id="IPR014851">
    <property type="entry name" value="BCS1_N"/>
</dbReference>
<dbReference type="InterPro" id="IPR003593">
    <property type="entry name" value="AAA+_ATPase"/>
</dbReference>
<dbReference type="EMBL" id="ON529858">
    <property type="protein sequence ID" value="UTC29678.1"/>
    <property type="molecule type" value="Genomic_DNA"/>
</dbReference>
<dbReference type="InterPro" id="IPR003960">
    <property type="entry name" value="ATPase_AAA_CS"/>
</dbReference>
<evidence type="ECO:0000256" key="1">
    <source>
        <dbReference type="ARBA" id="ARBA00004167"/>
    </source>
</evidence>
<feature type="domain" description="AAA+ ATPase" evidence="5">
    <location>
        <begin position="219"/>
        <end position="363"/>
    </location>
</feature>
<name>A0A9E7N4E2_9CAUD</name>
<dbReference type="PROSITE" id="PS00674">
    <property type="entry name" value="AAA"/>
    <property type="match status" value="1"/>
</dbReference>
<organism evidence="7 8">
    <name type="scientific">Brevundimonas phage vB_BgoS-Bajun</name>
    <dbReference type="NCBI Taxonomy" id="2948594"/>
    <lineage>
        <taxon>Viruses</taxon>
        <taxon>Duplodnaviria</taxon>
        <taxon>Heunggongvirae</taxon>
        <taxon>Uroviricota</taxon>
        <taxon>Caudoviricetes</taxon>
        <taxon>Dolichocephalovirinae</taxon>
    </lineage>
</organism>
<evidence type="ECO:0000256" key="2">
    <source>
        <dbReference type="ARBA" id="ARBA00007448"/>
    </source>
</evidence>
<evidence type="ECO:0000256" key="4">
    <source>
        <dbReference type="SAM" id="Phobius"/>
    </source>
</evidence>
<evidence type="ECO:0000313" key="8">
    <source>
        <dbReference type="Proteomes" id="UP001057427"/>
    </source>
</evidence>
<dbReference type="Pfam" id="PF08740">
    <property type="entry name" value="BCS1_N"/>
    <property type="match status" value="1"/>
</dbReference>
<dbReference type="InterPro" id="IPR050747">
    <property type="entry name" value="Mitochondrial_chaperone_BCS1"/>
</dbReference>
<comment type="similarity">
    <text evidence="2">Belongs to the AAA ATPase family. BCS1 subfamily.</text>
</comment>
<evidence type="ECO:0000259" key="6">
    <source>
        <dbReference type="SMART" id="SM01024"/>
    </source>
</evidence>
<dbReference type="SMART" id="SM01024">
    <property type="entry name" value="BCS1_N"/>
    <property type="match status" value="1"/>
</dbReference>
<dbReference type="PANTHER" id="PTHR23070">
    <property type="entry name" value="BCS1 AAA-TYPE ATPASE"/>
    <property type="match status" value="1"/>
</dbReference>
<dbReference type="InterPro" id="IPR027417">
    <property type="entry name" value="P-loop_NTPase"/>
</dbReference>
<feature type="region of interest" description="Disordered" evidence="3">
    <location>
        <begin position="285"/>
        <end position="304"/>
    </location>
</feature>
<evidence type="ECO:0000313" key="7">
    <source>
        <dbReference type="EMBL" id="UTC29678.1"/>
    </source>
</evidence>
<dbReference type="SUPFAM" id="SSF52540">
    <property type="entry name" value="P-loop containing nucleoside triphosphate hydrolases"/>
    <property type="match status" value="1"/>
</dbReference>
<evidence type="ECO:0000259" key="5">
    <source>
        <dbReference type="SMART" id="SM00382"/>
    </source>
</evidence>
<keyword evidence="4" id="KW-0812">Transmembrane</keyword>
<accession>A0A9E7N4E2</accession>
<dbReference type="Gene3D" id="3.40.50.300">
    <property type="entry name" value="P-loop containing nucleotide triphosphate hydrolases"/>
    <property type="match status" value="1"/>
</dbReference>
<dbReference type="GO" id="GO:0016020">
    <property type="term" value="C:membrane"/>
    <property type="evidence" value="ECO:0007669"/>
    <property type="project" value="UniProtKB-SubCell"/>
</dbReference>
<evidence type="ECO:0000256" key="3">
    <source>
        <dbReference type="SAM" id="MobiDB-lite"/>
    </source>
</evidence>
<dbReference type="GO" id="GO:0005524">
    <property type="term" value="F:ATP binding"/>
    <property type="evidence" value="ECO:0007669"/>
    <property type="project" value="InterPro"/>
</dbReference>
<keyword evidence="8" id="KW-1185">Reference proteome</keyword>
<dbReference type="Proteomes" id="UP001057427">
    <property type="component" value="Segment"/>
</dbReference>
<feature type="transmembrane region" description="Helical" evidence="4">
    <location>
        <begin position="12"/>
        <end position="33"/>
    </location>
</feature>
<dbReference type="Pfam" id="PF00004">
    <property type="entry name" value="AAA"/>
    <property type="match status" value="1"/>
</dbReference>
<proteinExistence type="inferred from homology"/>
<keyword evidence="4" id="KW-1133">Transmembrane helix</keyword>